<feature type="binding site" evidence="8">
    <location>
        <position position="103"/>
    </location>
    <ligand>
        <name>Zn(2+)</name>
        <dbReference type="ChEBI" id="CHEBI:29105"/>
        <note>catalytic</note>
    </ligand>
</feature>
<keyword evidence="6 8" id="KW-0862">Zinc</keyword>
<evidence type="ECO:0000256" key="4">
    <source>
        <dbReference type="ARBA" id="ARBA00022723"/>
    </source>
</evidence>
<proteinExistence type="inferred from homology"/>
<dbReference type="HAMAP" id="MF_00972">
    <property type="entry name" value="tRNA_aden_deaminase"/>
    <property type="match status" value="1"/>
</dbReference>
<evidence type="ECO:0000256" key="7">
    <source>
        <dbReference type="ARBA" id="ARBA00048045"/>
    </source>
</evidence>
<organism evidence="10">
    <name type="scientific">Salinispirillum sp. LH 10-3-1</name>
    <dbReference type="NCBI Taxonomy" id="2952525"/>
    <lineage>
        <taxon>Bacteria</taxon>
        <taxon>Pseudomonadati</taxon>
        <taxon>Pseudomonadota</taxon>
        <taxon>Gammaproteobacteria</taxon>
        <taxon>Oceanospirillales</taxon>
        <taxon>Saccharospirillaceae</taxon>
        <taxon>Salinispirillum</taxon>
    </lineage>
</organism>
<evidence type="ECO:0000256" key="6">
    <source>
        <dbReference type="ARBA" id="ARBA00022833"/>
    </source>
</evidence>
<dbReference type="RefSeq" id="WP_304994824.1">
    <property type="nucleotide sequence ID" value="NZ_CP101717.1"/>
</dbReference>
<comment type="catalytic activity">
    <reaction evidence="7 8">
        <text>adenosine(34) in tRNA + H2O + H(+) = inosine(34) in tRNA + NH4(+)</text>
        <dbReference type="Rhea" id="RHEA:43168"/>
        <dbReference type="Rhea" id="RHEA-COMP:10373"/>
        <dbReference type="Rhea" id="RHEA-COMP:10374"/>
        <dbReference type="ChEBI" id="CHEBI:15377"/>
        <dbReference type="ChEBI" id="CHEBI:15378"/>
        <dbReference type="ChEBI" id="CHEBI:28938"/>
        <dbReference type="ChEBI" id="CHEBI:74411"/>
        <dbReference type="ChEBI" id="CHEBI:82852"/>
        <dbReference type="EC" id="3.5.4.33"/>
    </reaction>
</comment>
<accession>A0AB38YET3</accession>
<evidence type="ECO:0000256" key="3">
    <source>
        <dbReference type="ARBA" id="ARBA00022694"/>
    </source>
</evidence>
<dbReference type="InterPro" id="IPR002125">
    <property type="entry name" value="CMP_dCMP_dom"/>
</dbReference>
<reference evidence="10" key="1">
    <citation type="submission" date="2022-07" db="EMBL/GenBank/DDBJ databases">
        <title>Complete genome sequence of Salinispirillum sp. LH10-3-1 capable of multiple carbohydrate inversion isolated from a soda lake.</title>
        <authorList>
            <person name="Liu J."/>
            <person name="Zhai Y."/>
            <person name="Zhang H."/>
            <person name="Yang H."/>
            <person name="Qu J."/>
            <person name="Li J."/>
        </authorList>
    </citation>
    <scope>NUCLEOTIDE SEQUENCE</scope>
    <source>
        <strain evidence="10">LH 10-3-1</strain>
    </source>
</reference>
<dbReference type="EC" id="3.5.4.33" evidence="8"/>
<dbReference type="PANTHER" id="PTHR11079">
    <property type="entry name" value="CYTOSINE DEAMINASE FAMILY MEMBER"/>
    <property type="match status" value="1"/>
</dbReference>
<dbReference type="PROSITE" id="PS00903">
    <property type="entry name" value="CYT_DCMP_DEAMINASES_1"/>
    <property type="match status" value="1"/>
</dbReference>
<evidence type="ECO:0000256" key="1">
    <source>
        <dbReference type="ARBA" id="ARBA00010669"/>
    </source>
</evidence>
<evidence type="ECO:0000313" key="10">
    <source>
        <dbReference type="EMBL" id="WLD57539.1"/>
    </source>
</evidence>
<dbReference type="AlphaFoldDB" id="A0AB38YET3"/>
<feature type="binding site" evidence="8">
    <location>
        <position position="100"/>
    </location>
    <ligand>
        <name>Zn(2+)</name>
        <dbReference type="ChEBI" id="CHEBI:29105"/>
        <note>catalytic</note>
    </ligand>
</feature>
<keyword evidence="4 8" id="KW-0479">Metal-binding</keyword>
<name>A0AB38YET3_9GAMM</name>
<dbReference type="PROSITE" id="PS51747">
    <property type="entry name" value="CYT_DCMP_DEAMINASES_2"/>
    <property type="match status" value="1"/>
</dbReference>
<sequence>MVDDLNPYLDSPDHQGSEADRYWMAQALIEAAKAAEMGEVPVGAVLVDAAGECVARGFNHPINLHDPSAHAEIAVLRAAGQALQNYRLVHTTLYVTIEPCAMCVGAIVHARVGRLVFGATEPKAGAVVSQEQLADKHWLNHQPAVTGGVLADEASALMSQFFKQRRAARQAAKQSNQALAGRSPKD</sequence>
<feature type="active site" description="Proton donor" evidence="8">
    <location>
        <position position="72"/>
    </location>
</feature>
<dbReference type="PANTHER" id="PTHR11079:SF202">
    <property type="entry name" value="TRNA-SPECIFIC ADENOSINE DEAMINASE"/>
    <property type="match status" value="1"/>
</dbReference>
<dbReference type="InterPro" id="IPR016193">
    <property type="entry name" value="Cytidine_deaminase-like"/>
</dbReference>
<gene>
    <name evidence="8 10" type="primary">tadA</name>
    <name evidence="10" type="ORF">NFC81_12580</name>
</gene>
<dbReference type="Pfam" id="PF00383">
    <property type="entry name" value="dCMP_cyt_deam_1"/>
    <property type="match status" value="1"/>
</dbReference>
<dbReference type="CDD" id="cd01285">
    <property type="entry name" value="nucleoside_deaminase"/>
    <property type="match status" value="1"/>
</dbReference>
<feature type="domain" description="CMP/dCMP-type deaminase" evidence="9">
    <location>
        <begin position="18"/>
        <end position="128"/>
    </location>
</feature>
<dbReference type="NCBIfam" id="NF008113">
    <property type="entry name" value="PRK10860.1"/>
    <property type="match status" value="1"/>
</dbReference>
<dbReference type="InterPro" id="IPR016192">
    <property type="entry name" value="APOBEC/CMP_deaminase_Zn-bd"/>
</dbReference>
<evidence type="ECO:0000256" key="5">
    <source>
        <dbReference type="ARBA" id="ARBA00022801"/>
    </source>
</evidence>
<comment type="similarity">
    <text evidence="1">Belongs to the cytidine and deoxycytidylate deaminase family. ADAT2 subfamily.</text>
</comment>
<feature type="binding site" evidence="8">
    <location>
        <position position="70"/>
    </location>
    <ligand>
        <name>Zn(2+)</name>
        <dbReference type="ChEBI" id="CHEBI:29105"/>
        <note>catalytic</note>
    </ligand>
</feature>
<comment type="cofactor">
    <cofactor evidence="8">
        <name>Zn(2+)</name>
        <dbReference type="ChEBI" id="CHEBI:29105"/>
    </cofactor>
    <text evidence="8">Binds 1 zinc ion per subunit.</text>
</comment>
<comment type="subunit">
    <text evidence="2 8">Homodimer.</text>
</comment>
<dbReference type="GO" id="GO:0002100">
    <property type="term" value="P:tRNA wobble adenosine to inosine editing"/>
    <property type="evidence" value="ECO:0007669"/>
    <property type="project" value="UniProtKB-UniRule"/>
</dbReference>
<evidence type="ECO:0000259" key="9">
    <source>
        <dbReference type="PROSITE" id="PS51747"/>
    </source>
</evidence>
<dbReference type="FunFam" id="3.40.140.10:FF:000005">
    <property type="entry name" value="tRNA-specific adenosine deaminase"/>
    <property type="match status" value="1"/>
</dbReference>
<dbReference type="GO" id="GO:0008270">
    <property type="term" value="F:zinc ion binding"/>
    <property type="evidence" value="ECO:0007669"/>
    <property type="project" value="UniProtKB-UniRule"/>
</dbReference>
<dbReference type="InterPro" id="IPR028883">
    <property type="entry name" value="tRNA_aden_deaminase"/>
</dbReference>
<evidence type="ECO:0000256" key="2">
    <source>
        <dbReference type="ARBA" id="ARBA00011738"/>
    </source>
</evidence>
<comment type="function">
    <text evidence="8">Catalyzes the deamination of adenosine to inosine at the wobble position 34 of tRNA(Arg2).</text>
</comment>
<dbReference type="GO" id="GO:0052717">
    <property type="term" value="F:tRNA-specific adenosine-34 deaminase activity"/>
    <property type="evidence" value="ECO:0007669"/>
    <property type="project" value="UniProtKB-UniRule"/>
</dbReference>
<protein>
    <recommendedName>
        <fullName evidence="8">tRNA-specific adenosine deaminase</fullName>
        <ecNumber evidence="8">3.5.4.33</ecNumber>
    </recommendedName>
</protein>
<keyword evidence="5 8" id="KW-0378">Hydrolase</keyword>
<dbReference type="EMBL" id="CP101717">
    <property type="protein sequence ID" value="WLD57539.1"/>
    <property type="molecule type" value="Genomic_DNA"/>
</dbReference>
<dbReference type="SUPFAM" id="SSF53927">
    <property type="entry name" value="Cytidine deaminase-like"/>
    <property type="match status" value="1"/>
</dbReference>
<keyword evidence="3 8" id="KW-0819">tRNA processing</keyword>
<dbReference type="Gene3D" id="3.40.140.10">
    <property type="entry name" value="Cytidine Deaminase, domain 2"/>
    <property type="match status" value="1"/>
</dbReference>
<evidence type="ECO:0000256" key="8">
    <source>
        <dbReference type="HAMAP-Rule" id="MF_00972"/>
    </source>
</evidence>